<feature type="compositionally biased region" description="Pro residues" evidence="1">
    <location>
        <begin position="275"/>
        <end position="288"/>
    </location>
</feature>
<gene>
    <name evidence="3" type="primary">LOC113934855</name>
</gene>
<evidence type="ECO:0000313" key="2">
    <source>
        <dbReference type="Proteomes" id="UP000515165"/>
    </source>
</evidence>
<dbReference type="Proteomes" id="UP000515165">
    <property type="component" value="Chromosome 13"/>
</dbReference>
<proteinExistence type="predicted"/>
<accession>A0A6J2ET29</accession>
<sequence>MGQGPGLISASPGSALSWLPGPLAHSIQREGNLVSGGRTVWHLRACLTSPSSSGNWVGKSPCARAGPSSAICLPGRGDPKMLCPGPLATEALTGVWWKLRSCAEDRDSRVRCPHRLPRHQGLSSAGAGGGGEDDNTRRTPGSGRSWDGAPRSGGPPPVPPAPGGWMARPGPGDPARAPPPGAVTAQVCEVPHGSARGRPGAEAGRGGAEAGSRARAAARRSRPAGLRLRSEGRMRGRGIRTQGRRTLGRAGFRGLNAPGFGVERSQAPERLGCRPPGPSPRPPFPPAPASWEGAAPGSRVGRVSGPWASATQGCGEDT</sequence>
<dbReference type="AlphaFoldDB" id="A0A6J2ET29"/>
<name>A0A6J2ET29_ZALCA</name>
<feature type="compositionally biased region" description="Pro residues" evidence="1">
    <location>
        <begin position="153"/>
        <end position="162"/>
    </location>
</feature>
<protein>
    <submittedName>
        <fullName evidence="3">Translation initiation factor IF-2-like isoform X1</fullName>
    </submittedName>
</protein>
<reference evidence="3" key="1">
    <citation type="submission" date="2025-08" db="UniProtKB">
        <authorList>
            <consortium name="RefSeq"/>
        </authorList>
    </citation>
    <scope>IDENTIFICATION</scope>
    <source>
        <tissue evidence="3">Blood</tissue>
    </source>
</reference>
<keyword evidence="2" id="KW-1185">Reference proteome</keyword>
<feature type="region of interest" description="Disordered" evidence="1">
    <location>
        <begin position="113"/>
        <end position="318"/>
    </location>
</feature>
<dbReference type="KEGG" id="zca:113934855"/>
<feature type="compositionally biased region" description="Low complexity" evidence="1">
    <location>
        <begin position="163"/>
        <end position="175"/>
    </location>
</feature>
<dbReference type="GeneID" id="113934855"/>
<evidence type="ECO:0000256" key="1">
    <source>
        <dbReference type="SAM" id="MobiDB-lite"/>
    </source>
</evidence>
<organism evidence="2 3">
    <name type="scientific">Zalophus californianus</name>
    <name type="common">California sealion</name>
    <dbReference type="NCBI Taxonomy" id="9704"/>
    <lineage>
        <taxon>Eukaryota</taxon>
        <taxon>Metazoa</taxon>
        <taxon>Chordata</taxon>
        <taxon>Craniata</taxon>
        <taxon>Vertebrata</taxon>
        <taxon>Euteleostomi</taxon>
        <taxon>Mammalia</taxon>
        <taxon>Eutheria</taxon>
        <taxon>Laurasiatheria</taxon>
        <taxon>Carnivora</taxon>
        <taxon>Caniformia</taxon>
        <taxon>Pinnipedia</taxon>
        <taxon>Otariidae</taxon>
        <taxon>Zalophus</taxon>
    </lineage>
</organism>
<feature type="compositionally biased region" description="Low complexity" evidence="1">
    <location>
        <begin position="193"/>
        <end position="202"/>
    </location>
</feature>
<dbReference type="RefSeq" id="XP_027472215.1">
    <property type="nucleotide sequence ID" value="XM_027616414.2"/>
</dbReference>
<feature type="compositionally biased region" description="Basic residues" evidence="1">
    <location>
        <begin position="235"/>
        <end position="247"/>
    </location>
</feature>
<evidence type="ECO:0000313" key="3">
    <source>
        <dbReference type="RefSeq" id="XP_027472215.1"/>
    </source>
</evidence>